<dbReference type="Gene3D" id="3.40.50.150">
    <property type="entry name" value="Vaccinia Virus protein VP39"/>
    <property type="match status" value="1"/>
</dbReference>
<dbReference type="SUPFAM" id="SSF53335">
    <property type="entry name" value="S-adenosyl-L-methionine-dependent methyltransferases"/>
    <property type="match status" value="1"/>
</dbReference>
<evidence type="ECO:0000313" key="2">
    <source>
        <dbReference type="EMBL" id="KAF2649440.1"/>
    </source>
</evidence>
<feature type="non-terminal residue" evidence="2">
    <location>
        <position position="1"/>
    </location>
</feature>
<reference evidence="2" key="1">
    <citation type="journal article" date="2020" name="Stud. Mycol.">
        <title>101 Dothideomycetes genomes: a test case for predicting lifestyles and emergence of pathogens.</title>
        <authorList>
            <person name="Haridas S."/>
            <person name="Albert R."/>
            <person name="Binder M."/>
            <person name="Bloem J."/>
            <person name="Labutti K."/>
            <person name="Salamov A."/>
            <person name="Andreopoulos B."/>
            <person name="Baker S."/>
            <person name="Barry K."/>
            <person name="Bills G."/>
            <person name="Bluhm B."/>
            <person name="Cannon C."/>
            <person name="Castanera R."/>
            <person name="Culley D."/>
            <person name="Daum C."/>
            <person name="Ezra D."/>
            <person name="Gonzalez J."/>
            <person name="Henrissat B."/>
            <person name="Kuo A."/>
            <person name="Liang C."/>
            <person name="Lipzen A."/>
            <person name="Lutzoni F."/>
            <person name="Magnuson J."/>
            <person name="Mondo S."/>
            <person name="Nolan M."/>
            <person name="Ohm R."/>
            <person name="Pangilinan J."/>
            <person name="Park H.-J."/>
            <person name="Ramirez L."/>
            <person name="Alfaro M."/>
            <person name="Sun H."/>
            <person name="Tritt A."/>
            <person name="Yoshinaga Y."/>
            <person name="Zwiers L.-H."/>
            <person name="Turgeon B."/>
            <person name="Goodwin S."/>
            <person name="Spatafora J."/>
            <person name="Crous P."/>
            <person name="Grigoriev I."/>
        </authorList>
    </citation>
    <scope>NUCLEOTIDE SEQUENCE</scope>
    <source>
        <strain evidence="2">CBS 122681</strain>
    </source>
</reference>
<gene>
    <name evidence="2" type="ORF">K491DRAFT_610791</name>
</gene>
<organism evidence="2 3">
    <name type="scientific">Lophiostoma macrostomum CBS 122681</name>
    <dbReference type="NCBI Taxonomy" id="1314788"/>
    <lineage>
        <taxon>Eukaryota</taxon>
        <taxon>Fungi</taxon>
        <taxon>Dikarya</taxon>
        <taxon>Ascomycota</taxon>
        <taxon>Pezizomycotina</taxon>
        <taxon>Dothideomycetes</taxon>
        <taxon>Pleosporomycetidae</taxon>
        <taxon>Pleosporales</taxon>
        <taxon>Lophiostomataceae</taxon>
        <taxon>Lophiostoma</taxon>
    </lineage>
</organism>
<keyword evidence="3" id="KW-1185">Reference proteome</keyword>
<dbReference type="AlphaFoldDB" id="A0A6A6SP82"/>
<accession>A0A6A6SP82</accession>
<name>A0A6A6SP82_9PLEO</name>
<dbReference type="Pfam" id="PF08242">
    <property type="entry name" value="Methyltransf_12"/>
    <property type="match status" value="1"/>
</dbReference>
<dbReference type="Proteomes" id="UP000799324">
    <property type="component" value="Unassembled WGS sequence"/>
</dbReference>
<dbReference type="InterPro" id="IPR029063">
    <property type="entry name" value="SAM-dependent_MTases_sf"/>
</dbReference>
<dbReference type="CDD" id="cd02440">
    <property type="entry name" value="AdoMet_MTases"/>
    <property type="match status" value="1"/>
</dbReference>
<dbReference type="InterPro" id="IPR013217">
    <property type="entry name" value="Methyltransf_12"/>
</dbReference>
<proteinExistence type="predicted"/>
<dbReference type="OrthoDB" id="417697at2759"/>
<dbReference type="EMBL" id="MU004492">
    <property type="protein sequence ID" value="KAF2649440.1"/>
    <property type="molecule type" value="Genomic_DNA"/>
</dbReference>
<evidence type="ECO:0000313" key="3">
    <source>
        <dbReference type="Proteomes" id="UP000799324"/>
    </source>
</evidence>
<feature type="domain" description="Methyltransferase type 12" evidence="1">
    <location>
        <begin position="33"/>
        <end position="128"/>
    </location>
</feature>
<evidence type="ECO:0000259" key="1">
    <source>
        <dbReference type="Pfam" id="PF08242"/>
    </source>
</evidence>
<sequence>ARINLQHYLWHDGQDYNLHPSIPTDRECLRVADFGSGTCIWLIEMAQKLHPSARLDALDVSHRQSPPIEALPRNVNLRTHNCLSEPDEDMFAVYDIVHIQNFNSVVRENDPTSVINNALKMLKPGGYLSWGEYDFATWNITTMATATDYNNELAKLLYHNATFGETTSPNFQVDE</sequence>
<protein>
    <recommendedName>
        <fullName evidence="1">Methyltransferase type 12 domain-containing protein</fullName>
    </recommendedName>
</protein>